<reference evidence="3 4" key="1">
    <citation type="journal article" date="2023" name="G3 (Bethesda)">
        <title>A chromosome-level genome assembly of Zasmidium syzygii isolated from banana leaves.</title>
        <authorList>
            <person name="van Westerhoven A.C."/>
            <person name="Mehrabi R."/>
            <person name="Talebi R."/>
            <person name="Steentjes M.B.F."/>
            <person name="Corcolon B."/>
            <person name="Chong P.A."/>
            <person name="Kema G.H.J."/>
            <person name="Seidl M.F."/>
        </authorList>
    </citation>
    <scope>NUCLEOTIDE SEQUENCE [LARGE SCALE GENOMIC DNA]</scope>
    <source>
        <strain evidence="3 4">P124</strain>
    </source>
</reference>
<dbReference type="EMBL" id="JAXOVC010000001">
    <property type="protein sequence ID" value="KAK4507183.1"/>
    <property type="molecule type" value="Genomic_DNA"/>
</dbReference>
<evidence type="ECO:0008006" key="5">
    <source>
        <dbReference type="Google" id="ProtNLM"/>
    </source>
</evidence>
<feature type="chain" id="PRO_5047088675" description="Metalloprotease" evidence="2">
    <location>
        <begin position="19"/>
        <end position="471"/>
    </location>
</feature>
<evidence type="ECO:0000313" key="4">
    <source>
        <dbReference type="Proteomes" id="UP001305779"/>
    </source>
</evidence>
<evidence type="ECO:0000313" key="3">
    <source>
        <dbReference type="EMBL" id="KAK4507183.1"/>
    </source>
</evidence>
<gene>
    <name evidence="3" type="ORF">PRZ48_000917</name>
</gene>
<feature type="signal peptide" evidence="2">
    <location>
        <begin position="1"/>
        <end position="18"/>
    </location>
</feature>
<comment type="caution">
    <text evidence="3">The sequence shown here is derived from an EMBL/GenBank/DDBJ whole genome shotgun (WGS) entry which is preliminary data.</text>
</comment>
<evidence type="ECO:0000256" key="2">
    <source>
        <dbReference type="SAM" id="SignalP"/>
    </source>
</evidence>
<name>A0ABR0F149_ZASCE</name>
<protein>
    <recommendedName>
        <fullName evidence="5">Metalloprotease</fullName>
    </recommendedName>
</protein>
<feature type="compositionally biased region" description="Basic and acidic residues" evidence="1">
    <location>
        <begin position="462"/>
        <end position="471"/>
    </location>
</feature>
<evidence type="ECO:0000256" key="1">
    <source>
        <dbReference type="SAM" id="MobiDB-lite"/>
    </source>
</evidence>
<accession>A0ABR0F149</accession>
<proteinExistence type="predicted"/>
<keyword evidence="4" id="KW-1185">Reference proteome</keyword>
<dbReference type="Proteomes" id="UP001305779">
    <property type="component" value="Unassembled WGS sequence"/>
</dbReference>
<feature type="region of interest" description="Disordered" evidence="1">
    <location>
        <begin position="452"/>
        <end position="471"/>
    </location>
</feature>
<keyword evidence="2" id="KW-0732">Signal</keyword>
<sequence>MRLAIPELLLAFITVCAAFPKLGDVFEVDTRDPSVHLSSCLRRAKADDPESAIFDPDTAAEDDSHMLNKLWKQTHELNSHALDLMAPTKYDSDKETKKLMTAFFGIIENAVPGKGKEPARDKDGNVRKDKKGKSITLAEWEKSNGRSIDRYWYFYMSFGGEHGYMVLDKKQVQPISAEEHIPFPLDPQTKTPSYCMLKSVAGWTWDQESLPKGFEGWTGTDSWLRKRHVALCPHAFADHDRELDVNLSQQSIGKRLDDMRILAVAMYHEMFHMVYSDMEDESVIFPKRQPDGKPHPEFVHPQGQLFDQSADISSWPDQKTGFRTSGMNTCGGIQCMTLPMYTLASKETKDLKHMGELRNPESYAWFSLTLYLTNFATGALVASKENPHMCQTPADSRGCVADEIGQPVLRGGKACCLDRWLFPFQETRKQPAPFEKFRKLRFPLEVSKLIPTASRGGSRPLKSCEEPEKAQ</sequence>
<organism evidence="3 4">
    <name type="scientific">Zasmidium cellare</name>
    <name type="common">Wine cellar mold</name>
    <name type="synonym">Racodium cellare</name>
    <dbReference type="NCBI Taxonomy" id="395010"/>
    <lineage>
        <taxon>Eukaryota</taxon>
        <taxon>Fungi</taxon>
        <taxon>Dikarya</taxon>
        <taxon>Ascomycota</taxon>
        <taxon>Pezizomycotina</taxon>
        <taxon>Dothideomycetes</taxon>
        <taxon>Dothideomycetidae</taxon>
        <taxon>Mycosphaerellales</taxon>
        <taxon>Mycosphaerellaceae</taxon>
        <taxon>Zasmidium</taxon>
    </lineage>
</organism>